<feature type="non-terminal residue" evidence="1">
    <location>
        <position position="72"/>
    </location>
</feature>
<comment type="caution">
    <text evidence="1">The sequence shown here is derived from an EMBL/GenBank/DDBJ whole genome shotgun (WGS) entry which is preliminary data.</text>
</comment>
<evidence type="ECO:0000313" key="1">
    <source>
        <dbReference type="EMBL" id="CAE7462196.1"/>
    </source>
</evidence>
<proteinExistence type="predicted"/>
<keyword evidence="2" id="KW-1185">Reference proteome</keyword>
<reference evidence="1" key="1">
    <citation type="submission" date="2021-02" db="EMBL/GenBank/DDBJ databases">
        <authorList>
            <person name="Dougan E. K."/>
            <person name="Rhodes N."/>
            <person name="Thang M."/>
            <person name="Chan C."/>
        </authorList>
    </citation>
    <scope>NUCLEOTIDE SEQUENCE</scope>
</reference>
<organism evidence="1 2">
    <name type="scientific">Symbiodinium natans</name>
    <dbReference type="NCBI Taxonomy" id="878477"/>
    <lineage>
        <taxon>Eukaryota</taxon>
        <taxon>Sar</taxon>
        <taxon>Alveolata</taxon>
        <taxon>Dinophyceae</taxon>
        <taxon>Suessiales</taxon>
        <taxon>Symbiodiniaceae</taxon>
        <taxon>Symbiodinium</taxon>
    </lineage>
</organism>
<dbReference type="EMBL" id="CAJNDS010002405">
    <property type="protein sequence ID" value="CAE7462196.1"/>
    <property type="molecule type" value="Genomic_DNA"/>
</dbReference>
<dbReference type="OrthoDB" id="10582131at2759"/>
<evidence type="ECO:0000313" key="2">
    <source>
        <dbReference type="Proteomes" id="UP000604046"/>
    </source>
</evidence>
<sequence length="72" mass="7975">MKLKRLQPCCRLLSKSRCELNLGDPRANVLSDGLWALAMTRTLPNPVMKGLAGKLLGRLSERPVSEFTAHNT</sequence>
<protein>
    <submittedName>
        <fullName evidence="1">USP protein</fullName>
    </submittedName>
</protein>
<gene>
    <name evidence="1" type="primary">USP</name>
    <name evidence="1" type="ORF">SNAT2548_LOCUS25725</name>
</gene>
<accession>A0A812S037</accession>
<dbReference type="AlphaFoldDB" id="A0A812S037"/>
<name>A0A812S037_9DINO</name>
<dbReference type="Proteomes" id="UP000604046">
    <property type="component" value="Unassembled WGS sequence"/>
</dbReference>